<proteinExistence type="predicted"/>
<organism evidence="1 2">
    <name type="scientific">Flavobacterium ardleyense</name>
    <dbReference type="NCBI Taxonomy" id="2038737"/>
    <lineage>
        <taxon>Bacteria</taxon>
        <taxon>Pseudomonadati</taxon>
        <taxon>Bacteroidota</taxon>
        <taxon>Flavobacteriia</taxon>
        <taxon>Flavobacteriales</taxon>
        <taxon>Flavobacteriaceae</taxon>
        <taxon>Flavobacterium</taxon>
    </lineage>
</organism>
<dbReference type="RefSeq" id="WP_379809306.1">
    <property type="nucleotide sequence ID" value="NZ_JBHUOL010000022.1"/>
</dbReference>
<comment type="caution">
    <text evidence="1">The sequence shown here is derived from an EMBL/GenBank/DDBJ whole genome shotgun (WGS) entry which is preliminary data.</text>
</comment>
<gene>
    <name evidence="1" type="ORF">ACFSX9_15460</name>
</gene>
<dbReference type="EMBL" id="JBHUOL010000022">
    <property type="protein sequence ID" value="MFD2910127.1"/>
    <property type="molecule type" value="Genomic_DNA"/>
</dbReference>
<evidence type="ECO:0000313" key="1">
    <source>
        <dbReference type="EMBL" id="MFD2910127.1"/>
    </source>
</evidence>
<protein>
    <recommendedName>
        <fullName evidence="3">DinB superfamily protein</fullName>
    </recommendedName>
</protein>
<sequence length="152" mass="17880">MELHTLFKDSFDTFKVFAKLDTQKASLLHNNTPKSIWQILNHLIIWQEYQIRKLSAVATAEINEIDTWFASKEVSDEVLLINKIATFETQIETIKEMLRKMTLQDNNSEEKLKIIQDITVHLSFHLGEIITIMRQNGHYPMPHEMEHFLNAE</sequence>
<keyword evidence="2" id="KW-1185">Reference proteome</keyword>
<accession>A0ABW5ZF93</accession>
<dbReference type="Proteomes" id="UP001597549">
    <property type="component" value="Unassembled WGS sequence"/>
</dbReference>
<dbReference type="InterPro" id="IPR034660">
    <property type="entry name" value="DinB/YfiT-like"/>
</dbReference>
<reference evidence="2" key="1">
    <citation type="journal article" date="2019" name="Int. J. Syst. Evol. Microbiol.">
        <title>The Global Catalogue of Microorganisms (GCM) 10K type strain sequencing project: providing services to taxonomists for standard genome sequencing and annotation.</title>
        <authorList>
            <consortium name="The Broad Institute Genomics Platform"/>
            <consortium name="The Broad Institute Genome Sequencing Center for Infectious Disease"/>
            <person name="Wu L."/>
            <person name="Ma J."/>
        </authorList>
    </citation>
    <scope>NUCLEOTIDE SEQUENCE [LARGE SCALE GENOMIC DNA]</scope>
    <source>
        <strain evidence="2">KCTC 52644</strain>
    </source>
</reference>
<evidence type="ECO:0000313" key="2">
    <source>
        <dbReference type="Proteomes" id="UP001597549"/>
    </source>
</evidence>
<evidence type="ECO:0008006" key="3">
    <source>
        <dbReference type="Google" id="ProtNLM"/>
    </source>
</evidence>
<name>A0ABW5ZF93_9FLAO</name>
<dbReference type="SUPFAM" id="SSF109854">
    <property type="entry name" value="DinB/YfiT-like putative metalloenzymes"/>
    <property type="match status" value="1"/>
</dbReference>
<dbReference type="Gene3D" id="1.20.120.450">
    <property type="entry name" value="dinb family like domain"/>
    <property type="match status" value="1"/>
</dbReference>